<evidence type="ECO:0000256" key="3">
    <source>
        <dbReference type="ARBA" id="ARBA00022737"/>
    </source>
</evidence>
<protein>
    <recommendedName>
        <fullName evidence="5">Pre-rRNA-processing protein IPI3</fullName>
    </recommendedName>
</protein>
<dbReference type="InterPro" id="IPR001680">
    <property type="entry name" value="WD40_rpt"/>
</dbReference>
<dbReference type="Pfam" id="PF00400">
    <property type="entry name" value="WD40"/>
    <property type="match status" value="1"/>
</dbReference>
<feature type="compositionally biased region" description="Acidic residues" evidence="6">
    <location>
        <begin position="262"/>
        <end position="271"/>
    </location>
</feature>
<evidence type="ECO:0000256" key="6">
    <source>
        <dbReference type="SAM" id="MobiDB-lite"/>
    </source>
</evidence>
<comment type="function">
    <text evidence="5">Component of the RIX1 complex required for processing of ITS2 sequences from 35S pre-rRNA.</text>
</comment>
<dbReference type="GO" id="GO:0120330">
    <property type="term" value="C:rixosome complex"/>
    <property type="evidence" value="ECO:0007669"/>
    <property type="project" value="UniProtKB-UniRule"/>
</dbReference>
<evidence type="ECO:0000256" key="1">
    <source>
        <dbReference type="ARBA" id="ARBA00010143"/>
    </source>
</evidence>
<dbReference type="PANTHER" id="PTHR18763:SF0">
    <property type="entry name" value="WD REPEAT-CONTAINING PROTEIN 18"/>
    <property type="match status" value="1"/>
</dbReference>
<dbReference type="GO" id="GO:0006364">
    <property type="term" value="P:rRNA processing"/>
    <property type="evidence" value="ECO:0007669"/>
    <property type="project" value="UniProtKB-UniRule"/>
</dbReference>
<dbReference type="InterPro" id="IPR015943">
    <property type="entry name" value="WD40/YVTN_repeat-like_dom_sf"/>
</dbReference>
<keyword evidence="5" id="KW-0698">rRNA processing</keyword>
<feature type="region of interest" description="Disordered" evidence="6">
    <location>
        <begin position="516"/>
        <end position="539"/>
    </location>
</feature>
<comment type="subcellular location">
    <subcellularLocation>
        <location evidence="5">Nucleus</location>
    </subcellularLocation>
</comment>
<dbReference type="SMART" id="SM00320">
    <property type="entry name" value="WD40"/>
    <property type="match status" value="3"/>
</dbReference>
<dbReference type="InterPro" id="IPR045227">
    <property type="entry name" value="WDR18/Ipi3/RID3"/>
</dbReference>
<feature type="repeat" description="WD" evidence="4">
    <location>
        <begin position="124"/>
        <end position="157"/>
    </location>
</feature>
<evidence type="ECO:0000256" key="4">
    <source>
        <dbReference type="PROSITE-ProRule" id="PRU00221"/>
    </source>
</evidence>
<comment type="subunit">
    <text evidence="5">Component of the RIX1 complex, composed of IPI1, RIX1/IPI2 and IPI3 in a 1:2:2 stoichiometry. The complex interacts (via RIX1) with MDN1 (via its hexameric AAA ATPase ring) and the pre-60S ribosome particles.</text>
</comment>
<evidence type="ECO:0000313" key="7">
    <source>
        <dbReference type="EMBL" id="CDZ97389.1"/>
    </source>
</evidence>
<dbReference type="GO" id="GO:0006261">
    <property type="term" value="P:DNA-templated DNA replication"/>
    <property type="evidence" value="ECO:0007669"/>
    <property type="project" value="TreeGrafter"/>
</dbReference>
<keyword evidence="3" id="KW-0677">Repeat</keyword>
<evidence type="ECO:0000256" key="2">
    <source>
        <dbReference type="ARBA" id="ARBA00022574"/>
    </source>
</evidence>
<dbReference type="PROSITE" id="PS50294">
    <property type="entry name" value="WD_REPEATS_REGION"/>
    <property type="match status" value="1"/>
</dbReference>
<keyword evidence="5" id="KW-0539">Nucleus</keyword>
<comment type="similarity">
    <text evidence="1 5">Belongs to the WD repeat IPI3/WDR18 family.</text>
</comment>
<dbReference type="PANTHER" id="PTHR18763">
    <property type="entry name" value="WD-REPEAT PROTEIN 18"/>
    <property type="match status" value="1"/>
</dbReference>
<keyword evidence="2 4" id="KW-0853">WD repeat</keyword>
<dbReference type="SUPFAM" id="SSF50978">
    <property type="entry name" value="WD40 repeat-like"/>
    <property type="match status" value="1"/>
</dbReference>
<dbReference type="Gene3D" id="2.130.10.10">
    <property type="entry name" value="YVTN repeat-like/Quinoprotein amine dehydrogenase"/>
    <property type="match status" value="2"/>
</dbReference>
<dbReference type="EMBL" id="LN483167">
    <property type="protein sequence ID" value="CDZ97389.1"/>
    <property type="molecule type" value="Genomic_DNA"/>
</dbReference>
<accession>A0A0F7SJ80</accession>
<dbReference type="AlphaFoldDB" id="A0A0F7SJ80"/>
<evidence type="ECO:0000256" key="5">
    <source>
        <dbReference type="RuleBase" id="RU369067"/>
    </source>
</evidence>
<organism evidence="7">
    <name type="scientific">Phaffia rhodozyma</name>
    <name type="common">Yeast</name>
    <name type="synonym">Xanthophyllomyces dendrorhous</name>
    <dbReference type="NCBI Taxonomy" id="264483"/>
    <lineage>
        <taxon>Eukaryota</taxon>
        <taxon>Fungi</taxon>
        <taxon>Dikarya</taxon>
        <taxon>Basidiomycota</taxon>
        <taxon>Agaricomycotina</taxon>
        <taxon>Tremellomycetes</taxon>
        <taxon>Cystofilobasidiales</taxon>
        <taxon>Mrakiaceae</taxon>
        <taxon>Phaffia</taxon>
    </lineage>
</organism>
<proteinExistence type="inferred from homology"/>
<feature type="region of interest" description="Disordered" evidence="6">
    <location>
        <begin position="262"/>
        <end position="284"/>
    </location>
</feature>
<dbReference type="PROSITE" id="PS50082">
    <property type="entry name" value="WD_REPEATS_2"/>
    <property type="match status" value="1"/>
</dbReference>
<sequence>MASPIETVLSSSSSSATSTGSTTLHDFTTSQLLSTLKPSFPALHSTAVIPSARGQGGVCITVQEGKPMMGVWAWQKDQLHQKIPLPEKLSCFAVSPTGTYCAGGTGTGHIYLWELSSGLLFNSFDAHYRRVSILKFTPDGHGLLSGSDDSRVSVWSVAALVSNDLQREIPTAFANLADHTLPVTDIQIGLGGFPGESRVWTSSLDHTVKVWQLTSPPTLLSTYHLPSPISALALDPLERAFYASAGKEVFTVRMYEKREGELADDGTDEDGLSTGKKGKGVLRARGGNGVRGEVVRVERGDEGQLAISDTITTLSLSLSLSYLLLGTTTGQIHIHSLPTLQPIRTISPLSHKGCPITHVSTFLKPVDLHGSVSLETTGMGSTSGASSGGSDEKWPIRSVGVLERMRVGRKERERHVVVSPVPETVDFLSAILSESPSSTSSPLSLFSSPFGLPADHSSPSTVVTEGRGQDVAEPNAQIPILEREIVKLKQDLIKAKSLNDKMWEGIVGGVLKPGVTPVNGSASGDRMEIDGSGNGKKRR</sequence>
<reference evidence="7" key="1">
    <citation type="submission" date="2014-08" db="EMBL/GenBank/DDBJ databases">
        <authorList>
            <person name="Sharma Rahul"/>
            <person name="Thines Marco"/>
        </authorList>
    </citation>
    <scope>NUCLEOTIDE SEQUENCE</scope>
</reference>
<dbReference type="GO" id="GO:0005656">
    <property type="term" value="C:nuclear pre-replicative complex"/>
    <property type="evidence" value="ECO:0007669"/>
    <property type="project" value="TreeGrafter"/>
</dbReference>
<name>A0A0F7SJ80_PHARH</name>
<dbReference type="InterPro" id="IPR036322">
    <property type="entry name" value="WD40_repeat_dom_sf"/>
</dbReference>